<dbReference type="Pfam" id="PF06026">
    <property type="entry name" value="Rib_5-P_isom_A"/>
    <property type="match status" value="1"/>
</dbReference>
<dbReference type="PANTHER" id="PTHR11934">
    <property type="entry name" value="RIBOSE-5-PHOSPHATE ISOMERASE"/>
    <property type="match status" value="1"/>
</dbReference>
<evidence type="ECO:0000256" key="1">
    <source>
        <dbReference type="ARBA" id="ARBA00001713"/>
    </source>
</evidence>
<dbReference type="AlphaFoldDB" id="A0A9N9S2T2"/>
<protein>
    <recommendedName>
        <fullName evidence="4">ribose-5-phosphate isomerase</fullName>
        <ecNumber evidence="4">5.3.1.6</ecNumber>
    </recommendedName>
    <alternativeName>
        <fullName evidence="6">Phosphoriboisomerase</fullName>
    </alternativeName>
</protein>
<dbReference type="EMBL" id="OU895879">
    <property type="protein sequence ID" value="CAG9808361.1"/>
    <property type="molecule type" value="Genomic_DNA"/>
</dbReference>
<dbReference type="SUPFAM" id="SSF75445">
    <property type="entry name" value="D-ribose-5-phosphate isomerase (RpiA), lid domain"/>
    <property type="match status" value="1"/>
</dbReference>
<dbReference type="FunFam" id="3.30.70.260:FF:000018">
    <property type="entry name" value="Ribose-5-phosphate isomerase A"/>
    <property type="match status" value="1"/>
</dbReference>
<keyword evidence="8" id="KW-1185">Reference proteome</keyword>
<name>A0A9N9S2T2_9DIPT</name>
<dbReference type="Gene3D" id="3.40.50.1360">
    <property type="match status" value="1"/>
</dbReference>
<dbReference type="PANTHER" id="PTHR11934:SF0">
    <property type="entry name" value="RIBOSE-5-PHOSPHATE ISOMERASE"/>
    <property type="match status" value="1"/>
</dbReference>
<keyword evidence="5" id="KW-0413">Isomerase</keyword>
<dbReference type="GO" id="GO:0006014">
    <property type="term" value="P:D-ribose metabolic process"/>
    <property type="evidence" value="ECO:0007669"/>
    <property type="project" value="TreeGrafter"/>
</dbReference>
<evidence type="ECO:0000256" key="6">
    <source>
        <dbReference type="ARBA" id="ARBA00029734"/>
    </source>
</evidence>
<dbReference type="EC" id="5.3.1.6" evidence="4"/>
<evidence type="ECO:0000256" key="4">
    <source>
        <dbReference type="ARBA" id="ARBA00011959"/>
    </source>
</evidence>
<comment type="catalytic activity">
    <reaction evidence="1">
        <text>aldehydo-D-ribose 5-phosphate = D-ribulose 5-phosphate</text>
        <dbReference type="Rhea" id="RHEA:14657"/>
        <dbReference type="ChEBI" id="CHEBI:58121"/>
        <dbReference type="ChEBI" id="CHEBI:58273"/>
        <dbReference type="EC" id="5.3.1.6"/>
    </reaction>
</comment>
<reference evidence="7" key="2">
    <citation type="submission" date="2022-10" db="EMBL/GenBank/DDBJ databases">
        <authorList>
            <consortium name="ENA_rothamsted_submissions"/>
            <consortium name="culmorum"/>
            <person name="King R."/>
        </authorList>
    </citation>
    <scope>NUCLEOTIDE SEQUENCE</scope>
</reference>
<dbReference type="GO" id="GO:0005737">
    <property type="term" value="C:cytoplasm"/>
    <property type="evidence" value="ECO:0007669"/>
    <property type="project" value="TreeGrafter"/>
</dbReference>
<evidence type="ECO:0000313" key="7">
    <source>
        <dbReference type="EMBL" id="CAG9808361.1"/>
    </source>
</evidence>
<dbReference type="Proteomes" id="UP001153620">
    <property type="component" value="Chromosome 3"/>
</dbReference>
<dbReference type="NCBIfam" id="TIGR00021">
    <property type="entry name" value="rpiA"/>
    <property type="match status" value="1"/>
</dbReference>
<dbReference type="Gene3D" id="3.30.70.260">
    <property type="match status" value="1"/>
</dbReference>
<dbReference type="GO" id="GO:0009052">
    <property type="term" value="P:pentose-phosphate shunt, non-oxidative branch"/>
    <property type="evidence" value="ECO:0007669"/>
    <property type="project" value="InterPro"/>
</dbReference>
<evidence type="ECO:0000256" key="2">
    <source>
        <dbReference type="ARBA" id="ARBA00004988"/>
    </source>
</evidence>
<dbReference type="FunFam" id="3.40.50.1360:FF:000001">
    <property type="entry name" value="Ribose-5-phosphate isomerase A"/>
    <property type="match status" value="1"/>
</dbReference>
<comment type="pathway">
    <text evidence="2">Carbohydrate degradation; pentose phosphate pathway; D-ribose 5-phosphate from D-ribulose 5-phosphate (non-oxidative stage): step 1/1.</text>
</comment>
<dbReference type="InterPro" id="IPR037171">
    <property type="entry name" value="NagB/RpiA_transferase-like"/>
</dbReference>
<organism evidence="7 8">
    <name type="scientific">Chironomus riparius</name>
    <dbReference type="NCBI Taxonomy" id="315576"/>
    <lineage>
        <taxon>Eukaryota</taxon>
        <taxon>Metazoa</taxon>
        <taxon>Ecdysozoa</taxon>
        <taxon>Arthropoda</taxon>
        <taxon>Hexapoda</taxon>
        <taxon>Insecta</taxon>
        <taxon>Pterygota</taxon>
        <taxon>Neoptera</taxon>
        <taxon>Endopterygota</taxon>
        <taxon>Diptera</taxon>
        <taxon>Nematocera</taxon>
        <taxon>Chironomoidea</taxon>
        <taxon>Chironomidae</taxon>
        <taxon>Chironominae</taxon>
        <taxon>Chironomus</taxon>
    </lineage>
</organism>
<dbReference type="InterPro" id="IPR004788">
    <property type="entry name" value="Ribose5P_isomerase_type_A"/>
</dbReference>
<dbReference type="GO" id="GO:0004751">
    <property type="term" value="F:ribose-5-phosphate isomerase activity"/>
    <property type="evidence" value="ECO:0007669"/>
    <property type="project" value="UniProtKB-EC"/>
</dbReference>
<dbReference type="CDD" id="cd01398">
    <property type="entry name" value="RPI_A"/>
    <property type="match status" value="1"/>
</dbReference>
<dbReference type="OrthoDB" id="1555531at2759"/>
<dbReference type="SUPFAM" id="SSF100950">
    <property type="entry name" value="NagB/RpiA/CoA transferase-like"/>
    <property type="match status" value="1"/>
</dbReference>
<sequence>MLLRNKVKYTFNLIRLFSQVNQPKMSLESAKRIAAERAIDNHVKDNIVLGIGSGSTIVYGVQRLAERVRNENLNIICIPTSFQAKHLILDNGLTLGELDKNPVLDVAIDGADECDIELNCIKGGGGCLLQEKIVASCAKNLIIVADHTKNSQYLTERYKKIPIEVSPIAYVPIKTRIESLFGGDLKLRMGVAKAGPCVTDNGNFILDWFFEGSPTTDFDGINREIMMIPGVVDTGLFIGMARKAYYGMADGSVLEKEV</sequence>
<comment type="similarity">
    <text evidence="3">Belongs to the ribose 5-phosphate isomerase family.</text>
</comment>
<proteinExistence type="inferred from homology"/>
<dbReference type="NCBIfam" id="NF001924">
    <property type="entry name" value="PRK00702.1"/>
    <property type="match status" value="1"/>
</dbReference>
<evidence type="ECO:0000313" key="8">
    <source>
        <dbReference type="Proteomes" id="UP001153620"/>
    </source>
</evidence>
<accession>A0A9N9S2T2</accession>
<reference evidence="7" key="1">
    <citation type="submission" date="2022-01" db="EMBL/GenBank/DDBJ databases">
        <authorList>
            <person name="King R."/>
        </authorList>
    </citation>
    <scope>NUCLEOTIDE SEQUENCE</scope>
</reference>
<evidence type="ECO:0000256" key="5">
    <source>
        <dbReference type="ARBA" id="ARBA00023235"/>
    </source>
</evidence>
<gene>
    <name evidence="7" type="ORF">CHIRRI_LOCUS11203</name>
</gene>
<evidence type="ECO:0000256" key="3">
    <source>
        <dbReference type="ARBA" id="ARBA00008088"/>
    </source>
</evidence>